<evidence type="ECO:0000313" key="2">
    <source>
        <dbReference type="EMBL" id="MFL0246171.1"/>
    </source>
</evidence>
<dbReference type="Proteomes" id="UP001623591">
    <property type="component" value="Unassembled WGS sequence"/>
</dbReference>
<keyword evidence="1" id="KW-0812">Transmembrane</keyword>
<organism evidence="2 3">
    <name type="scientific">Candidatus Clostridium stratigraminis</name>
    <dbReference type="NCBI Taxonomy" id="3381661"/>
    <lineage>
        <taxon>Bacteria</taxon>
        <taxon>Bacillati</taxon>
        <taxon>Bacillota</taxon>
        <taxon>Clostridia</taxon>
        <taxon>Eubacteriales</taxon>
        <taxon>Clostridiaceae</taxon>
        <taxon>Clostridium</taxon>
    </lineage>
</organism>
<keyword evidence="1" id="KW-0472">Membrane</keyword>
<reference evidence="2 3" key="1">
    <citation type="submission" date="2024-11" db="EMBL/GenBank/DDBJ databases">
        <authorList>
            <person name="Heng Y.C."/>
            <person name="Lim A.C.H."/>
            <person name="Lee J.K.Y."/>
            <person name="Kittelmann S."/>
        </authorList>
    </citation>
    <scope>NUCLEOTIDE SEQUENCE [LARGE SCALE GENOMIC DNA]</scope>
    <source>
        <strain evidence="2 3">WILCCON 0185</strain>
    </source>
</reference>
<keyword evidence="3" id="KW-1185">Reference proteome</keyword>
<accession>A0ABW8T0S9</accession>
<proteinExistence type="predicted"/>
<evidence type="ECO:0000256" key="1">
    <source>
        <dbReference type="SAM" id="Phobius"/>
    </source>
</evidence>
<comment type="caution">
    <text evidence="2">The sequence shown here is derived from an EMBL/GenBank/DDBJ whole genome shotgun (WGS) entry which is preliminary data.</text>
</comment>
<dbReference type="EMBL" id="JBJHZZ010000001">
    <property type="protein sequence ID" value="MFL0246171.1"/>
    <property type="molecule type" value="Genomic_DNA"/>
</dbReference>
<keyword evidence="1" id="KW-1133">Transmembrane helix</keyword>
<protein>
    <submittedName>
        <fullName evidence="2">Uncharacterized protein</fullName>
    </submittedName>
</protein>
<sequence>MSINNKTKKVVITGIIVITLFEIYFAYKIVMNYAGVYQVGIFIPLILQPLFYMWLFRIERPYLKIRITIILAISIFLPLVIYFTLPNYTYNKGKEIVKQNLAQSENYLFTDLTYASDTIPVINNPKQLFVSNRVYYYEVTLKDEKKYFIINPLTGELKELARSYWGSN</sequence>
<dbReference type="RefSeq" id="WP_406768623.1">
    <property type="nucleotide sequence ID" value="NZ_JBJHZZ010000001.1"/>
</dbReference>
<feature type="transmembrane region" description="Helical" evidence="1">
    <location>
        <begin position="67"/>
        <end position="85"/>
    </location>
</feature>
<evidence type="ECO:0000313" key="3">
    <source>
        <dbReference type="Proteomes" id="UP001623591"/>
    </source>
</evidence>
<name>A0ABW8T0S9_9CLOT</name>
<gene>
    <name evidence="2" type="ORF">ACJDUG_04150</name>
</gene>
<feature type="transmembrane region" description="Helical" evidence="1">
    <location>
        <begin position="36"/>
        <end position="55"/>
    </location>
</feature>
<feature type="transmembrane region" description="Helical" evidence="1">
    <location>
        <begin position="12"/>
        <end position="30"/>
    </location>
</feature>